<protein>
    <submittedName>
        <fullName evidence="2">Uncharacterized protein</fullName>
    </submittedName>
</protein>
<gene>
    <name evidence="2" type="ORF">Tco_0923872</name>
</gene>
<keyword evidence="3" id="KW-1185">Reference proteome</keyword>
<comment type="caution">
    <text evidence="2">The sequence shown here is derived from an EMBL/GenBank/DDBJ whole genome shotgun (WGS) entry which is preliminary data.</text>
</comment>
<evidence type="ECO:0000313" key="3">
    <source>
        <dbReference type="Proteomes" id="UP001151760"/>
    </source>
</evidence>
<reference evidence="2" key="1">
    <citation type="journal article" date="2022" name="Int. J. Mol. Sci.">
        <title>Draft Genome of Tanacetum Coccineum: Genomic Comparison of Closely Related Tanacetum-Family Plants.</title>
        <authorList>
            <person name="Yamashiro T."/>
            <person name="Shiraishi A."/>
            <person name="Nakayama K."/>
            <person name="Satake H."/>
        </authorList>
    </citation>
    <scope>NUCLEOTIDE SEQUENCE</scope>
</reference>
<dbReference type="EMBL" id="BQNB010014879">
    <property type="protein sequence ID" value="GJT33453.1"/>
    <property type="molecule type" value="Genomic_DNA"/>
</dbReference>
<reference evidence="2" key="2">
    <citation type="submission" date="2022-01" db="EMBL/GenBank/DDBJ databases">
        <authorList>
            <person name="Yamashiro T."/>
            <person name="Shiraishi A."/>
            <person name="Satake H."/>
            <person name="Nakayama K."/>
        </authorList>
    </citation>
    <scope>NUCLEOTIDE SEQUENCE</scope>
</reference>
<evidence type="ECO:0000256" key="1">
    <source>
        <dbReference type="SAM" id="MobiDB-lite"/>
    </source>
</evidence>
<sequence>MEIRRSSGIDDEVVQDQRQRDDNDLQDERQDQPKEEEVEPRRSKRVPLYNSFGGCIVGNIRRICVGIKSLLEVTAVKLVLLIRNGEDFSYIGRMLPLMYQQEGREEDFFPRNGSEKIRNSKEGVTSVSITGGTIEVANALIRTVPLIGSKRIDRFYFAVIWLRTGKGIELLSEVALTEDDQYEEVRKKSLKDFHKQDTSKFDEKSRHCHKRSDNVEKGDVRSTESSLLSLGKQPHIFLKVGGGM</sequence>
<dbReference type="Proteomes" id="UP001151760">
    <property type="component" value="Unassembled WGS sequence"/>
</dbReference>
<feature type="region of interest" description="Disordered" evidence="1">
    <location>
        <begin position="1"/>
        <end position="42"/>
    </location>
</feature>
<proteinExistence type="predicted"/>
<name>A0ABQ5D4I8_9ASTR</name>
<evidence type="ECO:0000313" key="2">
    <source>
        <dbReference type="EMBL" id="GJT33453.1"/>
    </source>
</evidence>
<organism evidence="2 3">
    <name type="scientific">Tanacetum coccineum</name>
    <dbReference type="NCBI Taxonomy" id="301880"/>
    <lineage>
        <taxon>Eukaryota</taxon>
        <taxon>Viridiplantae</taxon>
        <taxon>Streptophyta</taxon>
        <taxon>Embryophyta</taxon>
        <taxon>Tracheophyta</taxon>
        <taxon>Spermatophyta</taxon>
        <taxon>Magnoliopsida</taxon>
        <taxon>eudicotyledons</taxon>
        <taxon>Gunneridae</taxon>
        <taxon>Pentapetalae</taxon>
        <taxon>asterids</taxon>
        <taxon>campanulids</taxon>
        <taxon>Asterales</taxon>
        <taxon>Asteraceae</taxon>
        <taxon>Asteroideae</taxon>
        <taxon>Anthemideae</taxon>
        <taxon>Anthemidinae</taxon>
        <taxon>Tanacetum</taxon>
    </lineage>
</organism>
<accession>A0ABQ5D4I8</accession>
<feature type="compositionally biased region" description="Basic and acidic residues" evidence="1">
    <location>
        <begin position="15"/>
        <end position="41"/>
    </location>
</feature>
<feature type="region of interest" description="Disordered" evidence="1">
    <location>
        <begin position="196"/>
        <end position="220"/>
    </location>
</feature>